<dbReference type="OrthoDB" id="687690at2759"/>
<dbReference type="AlphaFoldDB" id="A0A835BQD5"/>
<evidence type="ECO:0000313" key="2">
    <source>
        <dbReference type="EMBL" id="KAF8711115.1"/>
    </source>
</evidence>
<dbReference type="PANTHER" id="PTHR33074">
    <property type="entry name" value="EXPRESSED PROTEIN-RELATED"/>
    <property type="match status" value="1"/>
</dbReference>
<dbReference type="Pfam" id="PF07762">
    <property type="entry name" value="DUF1618"/>
    <property type="match status" value="1"/>
</dbReference>
<protein>
    <recommendedName>
        <fullName evidence="1">DUF1618 domain-containing protein</fullName>
    </recommendedName>
</protein>
<sequence length="324" mass="36369">MARRRSSSSTAANPYDHFVYRSGGEARRPSLTLLSGLKFVRDMEEGLVDPNGRILLDEDTGILWRGDNDDGEFLVVWMDLRSHTEHGVANVCMLRSGSSQWEHNLSVPIVHEEGEDVMRSLSGADMALPVGDRFLCWVGSRHSFILCDMADLSSPKLLHVPLPWLPWDPDYYTDDLPPLTDPHTMGAAGSSAVRFVGIEPRCCCGGFGRCSCPKSRHAFTVTPWTLTLSMDEPIAWVKDTVMDCEELWALSGYEGIPRVHLQSPMVCLDDPDVVWFKVVSCEENKEWMIQVDTRRKALLAASLVQGTASRWRSHSCDFRQAKLQ</sequence>
<dbReference type="InterPro" id="IPR011676">
    <property type="entry name" value="DUF1618"/>
</dbReference>
<reference evidence="2" key="1">
    <citation type="submission" date="2020-07" db="EMBL/GenBank/DDBJ databases">
        <title>Genome sequence and genetic diversity analysis of an under-domesticated orphan crop, white fonio (Digitaria exilis).</title>
        <authorList>
            <person name="Bennetzen J.L."/>
            <person name="Chen S."/>
            <person name="Ma X."/>
            <person name="Wang X."/>
            <person name="Yssel A.E.J."/>
            <person name="Chaluvadi S.R."/>
            <person name="Johnson M."/>
            <person name="Gangashetty P."/>
            <person name="Hamidou F."/>
            <person name="Sanogo M.D."/>
            <person name="Zwaenepoel A."/>
            <person name="Wallace J."/>
            <person name="Van De Peer Y."/>
            <person name="Van Deynze A."/>
        </authorList>
    </citation>
    <scope>NUCLEOTIDE SEQUENCE</scope>
    <source>
        <tissue evidence="2">Leaves</tissue>
    </source>
</reference>
<evidence type="ECO:0000259" key="1">
    <source>
        <dbReference type="Pfam" id="PF07762"/>
    </source>
</evidence>
<gene>
    <name evidence="2" type="ORF">HU200_029121</name>
</gene>
<accession>A0A835BQD5</accession>
<keyword evidence="3" id="KW-1185">Reference proteome</keyword>
<proteinExistence type="predicted"/>
<name>A0A835BQD5_9POAL</name>
<comment type="caution">
    <text evidence="2">The sequence shown here is derived from an EMBL/GenBank/DDBJ whole genome shotgun (WGS) entry which is preliminary data.</text>
</comment>
<feature type="domain" description="DUF1618" evidence="1">
    <location>
        <begin position="137"/>
        <end position="275"/>
    </location>
</feature>
<organism evidence="2 3">
    <name type="scientific">Digitaria exilis</name>
    <dbReference type="NCBI Taxonomy" id="1010633"/>
    <lineage>
        <taxon>Eukaryota</taxon>
        <taxon>Viridiplantae</taxon>
        <taxon>Streptophyta</taxon>
        <taxon>Embryophyta</taxon>
        <taxon>Tracheophyta</taxon>
        <taxon>Spermatophyta</taxon>
        <taxon>Magnoliopsida</taxon>
        <taxon>Liliopsida</taxon>
        <taxon>Poales</taxon>
        <taxon>Poaceae</taxon>
        <taxon>PACMAD clade</taxon>
        <taxon>Panicoideae</taxon>
        <taxon>Panicodae</taxon>
        <taxon>Paniceae</taxon>
        <taxon>Anthephorinae</taxon>
        <taxon>Digitaria</taxon>
    </lineage>
</organism>
<evidence type="ECO:0000313" key="3">
    <source>
        <dbReference type="Proteomes" id="UP000636709"/>
    </source>
</evidence>
<dbReference type="Proteomes" id="UP000636709">
    <property type="component" value="Unassembled WGS sequence"/>
</dbReference>
<dbReference type="EMBL" id="JACEFO010001753">
    <property type="protein sequence ID" value="KAF8711115.1"/>
    <property type="molecule type" value="Genomic_DNA"/>
</dbReference>
<dbReference type="PANTHER" id="PTHR33074:SF76">
    <property type="entry name" value="OS11G0569701 PROTEIN"/>
    <property type="match status" value="1"/>
</dbReference>